<dbReference type="GeneID" id="100900484"/>
<feature type="transmembrane region" description="Helical" evidence="3">
    <location>
        <begin position="262"/>
        <end position="282"/>
    </location>
</feature>
<feature type="region of interest" description="Disordered" evidence="2">
    <location>
        <begin position="216"/>
        <end position="237"/>
    </location>
</feature>
<evidence type="ECO:0000256" key="2">
    <source>
        <dbReference type="SAM" id="MobiDB-lite"/>
    </source>
</evidence>
<feature type="coiled-coil region" evidence="1">
    <location>
        <begin position="56"/>
        <end position="90"/>
    </location>
</feature>
<proteinExistence type="predicted"/>
<feature type="transmembrane region" description="Helical" evidence="3">
    <location>
        <begin position="163"/>
        <end position="182"/>
    </location>
</feature>
<dbReference type="PANTHER" id="PTHR28624:SF1">
    <property type="entry name" value="MITOCHONDRIAL POTASSIUM CHANNEL"/>
    <property type="match status" value="1"/>
</dbReference>
<dbReference type="KEGG" id="goe:100900484"/>
<dbReference type="InterPro" id="IPR037660">
    <property type="entry name" value="CCDC51"/>
</dbReference>
<keyword evidence="3" id="KW-0812">Transmembrane</keyword>
<evidence type="ECO:0000256" key="1">
    <source>
        <dbReference type="SAM" id="Coils"/>
    </source>
</evidence>
<evidence type="ECO:0000313" key="5">
    <source>
        <dbReference type="RefSeq" id="XP_003741044.1"/>
    </source>
</evidence>
<keyword evidence="3" id="KW-1133">Transmembrane helix</keyword>
<dbReference type="Proteomes" id="UP000694867">
    <property type="component" value="Unplaced"/>
</dbReference>
<accession>A0AAJ6QR10</accession>
<feature type="compositionally biased region" description="Low complexity" evidence="2">
    <location>
        <begin position="228"/>
        <end position="237"/>
    </location>
</feature>
<keyword evidence="3" id="KW-0472">Membrane</keyword>
<protein>
    <submittedName>
        <fullName evidence="5">Coiled-coil domain-containing protein 51</fullName>
    </submittedName>
</protein>
<sequence>MLETMKIGNKAVSFGLQVSRAKHTASSGWIVGNPKLEEKLTYIMRVYEEFIGLREVKLAQAKVIEAETKFKQAQERRMQQQQQMLNIQKSLREIHAELDKTARGEDRYLQLITKEHSLLKEDRALLAEFRATEKQEYDNFSMLSFALRESHEKERAQAEKTKYWSIIGSITGTLIGALVSTLTNRYRMQQLREMISTASSKSATASDLMEQIRDSLDRRKNPSEDPTAGAASDSSAASLEDAVTELIDRTAHLEKVVEQYSAVNIGLLSTILVITPLVGWMLSR</sequence>
<name>A0AAJ6QR10_9ACAR</name>
<reference evidence="5" key="1">
    <citation type="submission" date="2025-08" db="UniProtKB">
        <authorList>
            <consortium name="RefSeq"/>
        </authorList>
    </citation>
    <scope>IDENTIFICATION</scope>
</reference>
<dbReference type="AlphaFoldDB" id="A0AAJ6QR10"/>
<keyword evidence="1" id="KW-0175">Coiled coil</keyword>
<dbReference type="RefSeq" id="XP_003741044.1">
    <property type="nucleotide sequence ID" value="XM_003740996.2"/>
</dbReference>
<keyword evidence="4" id="KW-1185">Reference proteome</keyword>
<organism evidence="4 5">
    <name type="scientific">Galendromus occidentalis</name>
    <name type="common">western predatory mite</name>
    <dbReference type="NCBI Taxonomy" id="34638"/>
    <lineage>
        <taxon>Eukaryota</taxon>
        <taxon>Metazoa</taxon>
        <taxon>Ecdysozoa</taxon>
        <taxon>Arthropoda</taxon>
        <taxon>Chelicerata</taxon>
        <taxon>Arachnida</taxon>
        <taxon>Acari</taxon>
        <taxon>Parasitiformes</taxon>
        <taxon>Mesostigmata</taxon>
        <taxon>Gamasina</taxon>
        <taxon>Phytoseioidea</taxon>
        <taxon>Phytoseiidae</taxon>
        <taxon>Typhlodrominae</taxon>
        <taxon>Galendromus</taxon>
    </lineage>
</organism>
<evidence type="ECO:0000313" key="4">
    <source>
        <dbReference type="Proteomes" id="UP000694867"/>
    </source>
</evidence>
<evidence type="ECO:0000256" key="3">
    <source>
        <dbReference type="SAM" id="Phobius"/>
    </source>
</evidence>
<dbReference type="PANTHER" id="PTHR28624">
    <property type="entry name" value="COILED-COIL DOMAIN-CONTAINING PROTEIN 51"/>
    <property type="match status" value="1"/>
</dbReference>
<gene>
    <name evidence="5" type="primary">LOC100900484</name>
</gene>